<dbReference type="RefSeq" id="WP_164354565.1">
    <property type="nucleotide sequence ID" value="NZ_JAABNT010000009.1"/>
</dbReference>
<protein>
    <submittedName>
        <fullName evidence="2">GNAT family N-acetyltransferase</fullName>
    </submittedName>
</protein>
<evidence type="ECO:0000313" key="2">
    <source>
        <dbReference type="EMBL" id="NEK23641.1"/>
    </source>
</evidence>
<evidence type="ECO:0000313" key="3">
    <source>
        <dbReference type="Proteomes" id="UP000468591"/>
    </source>
</evidence>
<dbReference type="AlphaFoldDB" id="A0A6P0CBN5"/>
<dbReference type="Pfam" id="PF00583">
    <property type="entry name" value="Acetyltransf_1"/>
    <property type="match status" value="1"/>
</dbReference>
<dbReference type="Proteomes" id="UP000468591">
    <property type="component" value="Unassembled WGS sequence"/>
</dbReference>
<dbReference type="EMBL" id="JAABNT010000009">
    <property type="protein sequence ID" value="NEK23641.1"/>
    <property type="molecule type" value="Genomic_DNA"/>
</dbReference>
<dbReference type="CDD" id="cd04301">
    <property type="entry name" value="NAT_SF"/>
    <property type="match status" value="1"/>
</dbReference>
<dbReference type="InterPro" id="IPR016181">
    <property type="entry name" value="Acyl_CoA_acyltransferase"/>
</dbReference>
<name>A0A6P0CBN5_9RHOB</name>
<evidence type="ECO:0000259" key="1">
    <source>
        <dbReference type="PROSITE" id="PS51186"/>
    </source>
</evidence>
<reference evidence="2 3" key="1">
    <citation type="submission" date="2020-01" db="EMBL/GenBank/DDBJ databases">
        <title>Sulfitobacter sediminilitoris sp. nov., isolated from a tidal flat.</title>
        <authorList>
            <person name="Park S."/>
            <person name="Yoon J.-H."/>
        </authorList>
    </citation>
    <scope>NUCLEOTIDE SEQUENCE [LARGE SCALE GENOMIC DNA]</scope>
    <source>
        <strain evidence="2 3">JBTF-M27</strain>
    </source>
</reference>
<keyword evidence="3" id="KW-1185">Reference proteome</keyword>
<gene>
    <name evidence="2" type="ORF">GV827_14665</name>
</gene>
<feature type="domain" description="N-acetyltransferase" evidence="1">
    <location>
        <begin position="2"/>
        <end position="162"/>
    </location>
</feature>
<dbReference type="PROSITE" id="PS51186">
    <property type="entry name" value="GNAT"/>
    <property type="match status" value="1"/>
</dbReference>
<comment type="caution">
    <text evidence="2">The sequence shown here is derived from an EMBL/GenBank/DDBJ whole genome shotgun (WGS) entry which is preliminary data.</text>
</comment>
<proteinExistence type="predicted"/>
<keyword evidence="2" id="KW-0808">Transferase</keyword>
<organism evidence="2 3">
    <name type="scientific">Sulfitobacter sediminilitoris</name>
    <dbReference type="NCBI Taxonomy" id="2698830"/>
    <lineage>
        <taxon>Bacteria</taxon>
        <taxon>Pseudomonadati</taxon>
        <taxon>Pseudomonadota</taxon>
        <taxon>Alphaproteobacteria</taxon>
        <taxon>Rhodobacterales</taxon>
        <taxon>Roseobacteraceae</taxon>
        <taxon>Sulfitobacter</taxon>
    </lineage>
</organism>
<dbReference type="SUPFAM" id="SSF55729">
    <property type="entry name" value="Acyl-CoA N-acyltransferases (Nat)"/>
    <property type="match status" value="1"/>
</dbReference>
<dbReference type="GO" id="GO:0016747">
    <property type="term" value="F:acyltransferase activity, transferring groups other than amino-acyl groups"/>
    <property type="evidence" value="ECO:0007669"/>
    <property type="project" value="InterPro"/>
</dbReference>
<dbReference type="Gene3D" id="3.40.630.30">
    <property type="match status" value="1"/>
</dbReference>
<accession>A0A6P0CBN5</accession>
<sequence length="285" mass="31633">MVNIAYAGPEEREEIAQFMNVVFHKAKWDIDGWRRLLAGRWCGPDGRYAISVRDDGKLVGVLGLVYADRMTSGGLRTTADMTSWYILKEYRGQGIGQKMLALATSDPTVTVTNFSSAKAAVSVLVSAGLTVLDKERLVWHPRVTPSGLIVHDDPLSLGDRLPAKDRKIIGDHQGLKLRHLAVETPDGPVAMVLYPQNKHGDWVTHEIMYLGNQPLFAQYAPQIAAAVLPERDAILSLDRRFAAEGIIPDEVRPFATPRYCQPGLLHPSEIDMLYSECVLLNIKIH</sequence>
<dbReference type="InterPro" id="IPR000182">
    <property type="entry name" value="GNAT_dom"/>
</dbReference>